<keyword evidence="2" id="KW-1185">Reference proteome</keyword>
<reference evidence="1" key="1">
    <citation type="submission" date="2020-07" db="EMBL/GenBank/DDBJ databases">
        <title>Multicomponent nature underlies the extraordinary mechanical properties of spider dragline silk.</title>
        <authorList>
            <person name="Kono N."/>
            <person name="Nakamura H."/>
            <person name="Mori M."/>
            <person name="Yoshida Y."/>
            <person name="Ohtoshi R."/>
            <person name="Malay A.D."/>
            <person name="Moran D.A.P."/>
            <person name="Tomita M."/>
            <person name="Numata K."/>
            <person name="Arakawa K."/>
        </authorList>
    </citation>
    <scope>NUCLEOTIDE SEQUENCE</scope>
</reference>
<evidence type="ECO:0000313" key="1">
    <source>
        <dbReference type="EMBL" id="GFR10491.1"/>
    </source>
</evidence>
<dbReference type="AlphaFoldDB" id="A0A8X6JKS2"/>
<accession>A0A8X6JKS2</accession>
<dbReference type="Proteomes" id="UP000887116">
    <property type="component" value="Unassembled WGS sequence"/>
</dbReference>
<organism evidence="1 2">
    <name type="scientific">Trichonephila clavata</name>
    <name type="common">Joro spider</name>
    <name type="synonym">Nephila clavata</name>
    <dbReference type="NCBI Taxonomy" id="2740835"/>
    <lineage>
        <taxon>Eukaryota</taxon>
        <taxon>Metazoa</taxon>
        <taxon>Ecdysozoa</taxon>
        <taxon>Arthropoda</taxon>
        <taxon>Chelicerata</taxon>
        <taxon>Arachnida</taxon>
        <taxon>Araneae</taxon>
        <taxon>Araneomorphae</taxon>
        <taxon>Entelegynae</taxon>
        <taxon>Araneoidea</taxon>
        <taxon>Nephilidae</taxon>
        <taxon>Trichonephila</taxon>
    </lineage>
</organism>
<gene>
    <name evidence="1" type="ORF">TNCT_578991</name>
</gene>
<sequence length="91" mass="10423">MNGGFGDSLIFPNHRLMHRLSYLNITEWQPFLGSEVIHQLGLLCCYLLDTGYLIRVGLWIRVRITGICSSSQQLNYSSLRDGQLVKVYDSM</sequence>
<evidence type="ECO:0000313" key="2">
    <source>
        <dbReference type="Proteomes" id="UP000887116"/>
    </source>
</evidence>
<dbReference type="EMBL" id="BMAO01036417">
    <property type="protein sequence ID" value="GFR10491.1"/>
    <property type="molecule type" value="Genomic_DNA"/>
</dbReference>
<proteinExistence type="predicted"/>
<name>A0A8X6JKS2_TRICU</name>
<comment type="caution">
    <text evidence="1">The sequence shown here is derived from an EMBL/GenBank/DDBJ whole genome shotgun (WGS) entry which is preliminary data.</text>
</comment>
<protein>
    <submittedName>
        <fullName evidence="1">Uncharacterized protein</fullName>
    </submittedName>
</protein>